<evidence type="ECO:0000313" key="3">
    <source>
        <dbReference type="Proteomes" id="UP001215712"/>
    </source>
</evidence>
<protein>
    <submittedName>
        <fullName evidence="2">Amidase signature enzyme</fullName>
    </submittedName>
</protein>
<dbReference type="AlphaFoldDB" id="A0AAD6MTY3"/>
<evidence type="ECO:0000259" key="1">
    <source>
        <dbReference type="Pfam" id="PF01425"/>
    </source>
</evidence>
<dbReference type="Pfam" id="PF01425">
    <property type="entry name" value="Amidase"/>
    <property type="match status" value="1"/>
</dbReference>
<dbReference type="InterPro" id="IPR023631">
    <property type="entry name" value="Amidase_dom"/>
</dbReference>
<name>A0AAD6MTY3_9EURO</name>
<gene>
    <name evidence="2" type="ORF">N7493_007458</name>
</gene>
<evidence type="ECO:0000313" key="2">
    <source>
        <dbReference type="EMBL" id="KAJ5719003.1"/>
    </source>
</evidence>
<comment type="caution">
    <text evidence="2">The sequence shown here is derived from an EMBL/GenBank/DDBJ whole genome shotgun (WGS) entry which is preliminary data.</text>
</comment>
<sequence length="407" mass="46102">MENMLCLVDGRLYDLWKIVDDCNGTFMTALRPSLSTSQFEPLDLKGNDGISFGVALPSRLRTYSVPTVSPIAGWRIVVKHNIQLEGIKSSIGNRAFYNTYGSQRSTADCIQRLIDQGAIVLGKTKMTSFENWEESVEYVDYQAPWNARADGYQSPGGSSSGSASAIAAYDWVDIAIGTDIWGSITRPALWCGCFGLRPSTGAVSPTGIEPYVKAWDIPGFLGRDLEKCRLFAKAWLRDEALIKNPKQLLSAIIWPTIFWSIIDPEQRELARRFMQDIEGNLGVKHWDVSFEDTWRDQPPLEAEGLPLAGFISPATASLAYDVYHNSTDFREQYRKKFDHEPFTTLPNRQIWETGKAISKQERDNGFRKVEVYARWFKETILKEDRANALMILPLENLSLRYRDEVSN</sequence>
<dbReference type="SUPFAM" id="SSF75304">
    <property type="entry name" value="Amidase signature (AS) enzymes"/>
    <property type="match status" value="1"/>
</dbReference>
<dbReference type="Proteomes" id="UP001215712">
    <property type="component" value="Unassembled WGS sequence"/>
</dbReference>
<feature type="domain" description="Amidase" evidence="1">
    <location>
        <begin position="67"/>
        <end position="239"/>
    </location>
</feature>
<organism evidence="2 3">
    <name type="scientific">Penicillium malachiteum</name>
    <dbReference type="NCBI Taxonomy" id="1324776"/>
    <lineage>
        <taxon>Eukaryota</taxon>
        <taxon>Fungi</taxon>
        <taxon>Dikarya</taxon>
        <taxon>Ascomycota</taxon>
        <taxon>Pezizomycotina</taxon>
        <taxon>Eurotiomycetes</taxon>
        <taxon>Eurotiomycetidae</taxon>
        <taxon>Eurotiales</taxon>
        <taxon>Aspergillaceae</taxon>
        <taxon>Penicillium</taxon>
    </lineage>
</organism>
<reference evidence="2" key="1">
    <citation type="journal article" date="2023" name="IMA Fungus">
        <title>Comparative genomic study of the Penicillium genus elucidates a diverse pangenome and 15 lateral gene transfer events.</title>
        <authorList>
            <person name="Petersen C."/>
            <person name="Sorensen T."/>
            <person name="Nielsen M.R."/>
            <person name="Sondergaard T.E."/>
            <person name="Sorensen J.L."/>
            <person name="Fitzpatrick D.A."/>
            <person name="Frisvad J.C."/>
            <person name="Nielsen K.L."/>
        </authorList>
    </citation>
    <scope>NUCLEOTIDE SEQUENCE</scope>
    <source>
        <strain evidence="2">IBT 17514</strain>
    </source>
</reference>
<keyword evidence="3" id="KW-1185">Reference proteome</keyword>
<accession>A0AAD6MTY3</accession>
<dbReference type="EMBL" id="JAQJAN010000011">
    <property type="protein sequence ID" value="KAJ5719003.1"/>
    <property type="molecule type" value="Genomic_DNA"/>
</dbReference>
<dbReference type="InterPro" id="IPR036928">
    <property type="entry name" value="AS_sf"/>
</dbReference>
<dbReference type="PANTHER" id="PTHR46310">
    <property type="entry name" value="AMIDASE 1"/>
    <property type="match status" value="1"/>
</dbReference>
<reference evidence="2" key="2">
    <citation type="submission" date="2023-01" db="EMBL/GenBank/DDBJ databases">
        <authorList>
            <person name="Petersen C."/>
        </authorList>
    </citation>
    <scope>NUCLEOTIDE SEQUENCE</scope>
    <source>
        <strain evidence="2">IBT 17514</strain>
    </source>
</reference>
<dbReference type="PANTHER" id="PTHR46310:SF7">
    <property type="entry name" value="AMIDASE 1"/>
    <property type="match status" value="1"/>
</dbReference>
<dbReference type="Gene3D" id="3.90.1300.10">
    <property type="entry name" value="Amidase signature (AS) domain"/>
    <property type="match status" value="1"/>
</dbReference>
<proteinExistence type="predicted"/>